<protein>
    <recommendedName>
        <fullName evidence="3">MurNAc-LAA domain-containing protein</fullName>
    </recommendedName>
</protein>
<organism evidence="4 5">
    <name type="scientific">Candidatus Nealsonbacteria bacterium CG23_combo_of_CG06-09_8_20_14_all_38_19</name>
    <dbReference type="NCBI Taxonomy" id="1974721"/>
    <lineage>
        <taxon>Bacteria</taxon>
        <taxon>Candidatus Nealsoniibacteriota</taxon>
    </lineage>
</organism>
<dbReference type="SUPFAM" id="SSF53187">
    <property type="entry name" value="Zn-dependent exopeptidases"/>
    <property type="match status" value="1"/>
</dbReference>
<evidence type="ECO:0000313" key="5">
    <source>
        <dbReference type="Proteomes" id="UP000230273"/>
    </source>
</evidence>
<dbReference type="CDD" id="cd02696">
    <property type="entry name" value="MurNAc-LAA"/>
    <property type="match status" value="1"/>
</dbReference>
<name>A0A2G9YX72_9BACT</name>
<proteinExistence type="predicted"/>
<dbReference type="GO" id="GO:0009253">
    <property type="term" value="P:peptidoglycan catabolic process"/>
    <property type="evidence" value="ECO:0007669"/>
    <property type="project" value="InterPro"/>
</dbReference>
<keyword evidence="2" id="KW-0472">Membrane</keyword>
<reference evidence="4 5" key="1">
    <citation type="submission" date="2017-09" db="EMBL/GenBank/DDBJ databases">
        <title>Depth-based differentiation of microbial function through sediment-hosted aquifers and enrichment of novel symbionts in the deep terrestrial subsurface.</title>
        <authorList>
            <person name="Probst A.J."/>
            <person name="Ladd B."/>
            <person name="Jarett J.K."/>
            <person name="Geller-Mcgrath D.E."/>
            <person name="Sieber C.M."/>
            <person name="Emerson J.B."/>
            <person name="Anantharaman K."/>
            <person name="Thomas B.C."/>
            <person name="Malmstrom R."/>
            <person name="Stieglmeier M."/>
            <person name="Klingl A."/>
            <person name="Woyke T."/>
            <person name="Ryan C.M."/>
            <person name="Banfield J.F."/>
        </authorList>
    </citation>
    <scope>NUCLEOTIDE SEQUENCE [LARGE SCALE GENOMIC DNA]</scope>
    <source>
        <strain evidence="4">CG23_combo_of_CG06-09_8_20_14_all_38_19</strain>
    </source>
</reference>
<keyword evidence="1" id="KW-0378">Hydrolase</keyword>
<feature type="domain" description="MurNAc-LAA" evidence="3">
    <location>
        <begin position="83"/>
        <end position="252"/>
    </location>
</feature>
<keyword evidence="2" id="KW-0812">Transmembrane</keyword>
<dbReference type="EMBL" id="PCRP01000022">
    <property type="protein sequence ID" value="PIP23779.1"/>
    <property type="molecule type" value="Genomic_DNA"/>
</dbReference>
<dbReference type="Pfam" id="PF01520">
    <property type="entry name" value="Amidase_3"/>
    <property type="match status" value="1"/>
</dbReference>
<keyword evidence="2" id="KW-1133">Transmembrane helix</keyword>
<dbReference type="Proteomes" id="UP000230273">
    <property type="component" value="Unassembled WGS sequence"/>
</dbReference>
<evidence type="ECO:0000259" key="3">
    <source>
        <dbReference type="Pfam" id="PF01520"/>
    </source>
</evidence>
<dbReference type="InterPro" id="IPR050695">
    <property type="entry name" value="N-acetylmuramoyl_amidase_3"/>
</dbReference>
<dbReference type="Gene3D" id="3.40.630.40">
    <property type="entry name" value="Zn-dependent exopeptidases"/>
    <property type="match status" value="1"/>
</dbReference>
<gene>
    <name evidence="4" type="ORF">COX36_01425</name>
</gene>
<dbReference type="AlphaFoldDB" id="A0A2G9YX72"/>
<dbReference type="InterPro" id="IPR002508">
    <property type="entry name" value="MurNAc-LAA_cat"/>
</dbReference>
<evidence type="ECO:0000256" key="2">
    <source>
        <dbReference type="SAM" id="Phobius"/>
    </source>
</evidence>
<dbReference type="GO" id="GO:0008745">
    <property type="term" value="F:N-acetylmuramoyl-L-alanine amidase activity"/>
    <property type="evidence" value="ECO:0007669"/>
    <property type="project" value="InterPro"/>
</dbReference>
<feature type="transmembrane region" description="Helical" evidence="2">
    <location>
        <begin position="53"/>
        <end position="71"/>
    </location>
</feature>
<dbReference type="PANTHER" id="PTHR30404">
    <property type="entry name" value="N-ACETYLMURAMOYL-L-ALANINE AMIDASE"/>
    <property type="match status" value="1"/>
</dbReference>
<sequence length="294" mass="32247">MVEKGKIKETNSEEGSSLSWFQLATKEFTKFITNQKVEIYWALKYLNMKNIKFGLLFVVFLASSFVIIKNISAQESPFAGKVIALDAGHGGTELGATYPPNSGNAGIVKEKDVNLAVVYTLKTKIEEAGGKVVLTRVCDETISGRKERVDWAVTQCKALTGRKCDALISVHHNGNVDATHDGTMVIYNENQDKPLAIALHNSLIKALQLPDEGYDNGGYGMTVYNHLVSALTEAFYITNEQEAQTYLNGTMKAVCSQGGLDYSVLIGDRVNKEAEALFQGLYTYLSTPTKPGRK</sequence>
<evidence type="ECO:0000256" key="1">
    <source>
        <dbReference type="ARBA" id="ARBA00022801"/>
    </source>
</evidence>
<dbReference type="PANTHER" id="PTHR30404:SF0">
    <property type="entry name" value="N-ACETYLMURAMOYL-L-ALANINE AMIDASE AMIC"/>
    <property type="match status" value="1"/>
</dbReference>
<dbReference type="GO" id="GO:0030288">
    <property type="term" value="C:outer membrane-bounded periplasmic space"/>
    <property type="evidence" value="ECO:0007669"/>
    <property type="project" value="TreeGrafter"/>
</dbReference>
<accession>A0A2G9YX72</accession>
<comment type="caution">
    <text evidence="4">The sequence shown here is derived from an EMBL/GenBank/DDBJ whole genome shotgun (WGS) entry which is preliminary data.</text>
</comment>
<evidence type="ECO:0000313" key="4">
    <source>
        <dbReference type="EMBL" id="PIP23779.1"/>
    </source>
</evidence>